<dbReference type="EMBL" id="JBHRTR010000003">
    <property type="protein sequence ID" value="MFC3225682.1"/>
    <property type="molecule type" value="Genomic_DNA"/>
</dbReference>
<reference evidence="4" key="1">
    <citation type="journal article" date="2019" name="Int. J. Syst. Evol. Microbiol.">
        <title>The Global Catalogue of Microorganisms (GCM) 10K type strain sequencing project: providing services to taxonomists for standard genome sequencing and annotation.</title>
        <authorList>
            <consortium name="The Broad Institute Genomics Platform"/>
            <consortium name="The Broad Institute Genome Sequencing Center for Infectious Disease"/>
            <person name="Wu L."/>
            <person name="Ma J."/>
        </authorList>
    </citation>
    <scope>NUCLEOTIDE SEQUENCE [LARGE SCALE GENOMIC DNA]</scope>
    <source>
        <strain evidence="4">KCTC 42964</strain>
    </source>
</reference>
<comment type="caution">
    <text evidence="3">The sequence shown here is derived from an EMBL/GenBank/DDBJ whole genome shotgun (WGS) entry which is preliminary data.</text>
</comment>
<dbReference type="InterPro" id="IPR022584">
    <property type="entry name" value="DUF2937"/>
</dbReference>
<protein>
    <submittedName>
        <fullName evidence="3">DUF2937 family protein</fullName>
    </submittedName>
</protein>
<dbReference type="Proteomes" id="UP001595528">
    <property type="component" value="Unassembled WGS sequence"/>
</dbReference>
<feature type="transmembrane region" description="Helical" evidence="2">
    <location>
        <begin position="107"/>
        <end position="134"/>
    </location>
</feature>
<feature type="compositionally biased region" description="Basic and acidic residues" evidence="1">
    <location>
        <begin position="149"/>
        <end position="165"/>
    </location>
</feature>
<evidence type="ECO:0000256" key="2">
    <source>
        <dbReference type="SAM" id="Phobius"/>
    </source>
</evidence>
<keyword evidence="4" id="KW-1185">Reference proteome</keyword>
<organism evidence="3 4">
    <name type="scientific">Marinibaculum pumilum</name>
    <dbReference type="NCBI Taxonomy" id="1766165"/>
    <lineage>
        <taxon>Bacteria</taxon>
        <taxon>Pseudomonadati</taxon>
        <taxon>Pseudomonadota</taxon>
        <taxon>Alphaproteobacteria</taxon>
        <taxon>Rhodospirillales</taxon>
        <taxon>Rhodospirillaceae</taxon>
        <taxon>Marinibaculum</taxon>
    </lineage>
</organism>
<keyword evidence="2" id="KW-0472">Membrane</keyword>
<feature type="region of interest" description="Disordered" evidence="1">
    <location>
        <begin position="142"/>
        <end position="191"/>
    </location>
</feature>
<dbReference type="Pfam" id="PF11157">
    <property type="entry name" value="DUF2937"/>
    <property type="match status" value="2"/>
</dbReference>
<evidence type="ECO:0000256" key="1">
    <source>
        <dbReference type="SAM" id="MobiDB-lite"/>
    </source>
</evidence>
<evidence type="ECO:0000313" key="3">
    <source>
        <dbReference type="EMBL" id="MFC3225682.1"/>
    </source>
</evidence>
<gene>
    <name evidence="3" type="ORF">ACFOGJ_00465</name>
</gene>
<keyword evidence="2" id="KW-0812">Transmembrane</keyword>
<accession>A0ABV7KTK6</accession>
<keyword evidence="2" id="KW-1133">Transmembrane helix</keyword>
<sequence>MAIIRDLWNGLFAVGGAAGASQGPAFLQQYLQRLGGTIDGMKRAAESLEEVPPALIFQINTLTGHEAALREASVLARPFVFAQTLDQRVLDGTLAAFQPAVPLTTEALVYGAIGMLLAILLGGLLAWLLAVLFWRPLTGRRRRHPRAPSRRDRQDRRDDDDRFERGPAPATASGPRLRRDWLPPPGDPYER</sequence>
<feature type="compositionally biased region" description="Pro residues" evidence="1">
    <location>
        <begin position="182"/>
        <end position="191"/>
    </location>
</feature>
<proteinExistence type="predicted"/>
<evidence type="ECO:0000313" key="4">
    <source>
        <dbReference type="Proteomes" id="UP001595528"/>
    </source>
</evidence>
<name>A0ABV7KTK6_9PROT</name>
<dbReference type="RefSeq" id="WP_379897416.1">
    <property type="nucleotide sequence ID" value="NZ_JBHRTR010000003.1"/>
</dbReference>